<evidence type="ECO:0000256" key="2">
    <source>
        <dbReference type="ARBA" id="ARBA00022454"/>
    </source>
</evidence>
<dbReference type="GO" id="GO:0002039">
    <property type="term" value="F:p53 binding"/>
    <property type="evidence" value="ECO:0007669"/>
    <property type="project" value="InterPro"/>
</dbReference>
<evidence type="ECO:0000313" key="7">
    <source>
        <dbReference type="EMBL" id="GMT12688.1"/>
    </source>
</evidence>
<keyword evidence="3" id="KW-0808">Transferase</keyword>
<keyword evidence="3" id="KW-0489">Methyltransferase</keyword>
<keyword evidence="2" id="KW-0158">Chromosome</keyword>
<dbReference type="InterPro" id="IPR001214">
    <property type="entry name" value="SET_dom"/>
</dbReference>
<dbReference type="GO" id="GO:0032259">
    <property type="term" value="P:methylation"/>
    <property type="evidence" value="ECO:0007669"/>
    <property type="project" value="UniProtKB-KW"/>
</dbReference>
<keyword evidence="4" id="KW-0949">S-adenosyl-L-methionine</keyword>
<comment type="caution">
    <text evidence="7">The sequence shown here is derived from an EMBL/GenBank/DDBJ whole genome shotgun (WGS) entry which is preliminary data.</text>
</comment>
<dbReference type="InterPro" id="IPR007728">
    <property type="entry name" value="Pre-SET_dom"/>
</dbReference>
<dbReference type="PROSITE" id="PS50867">
    <property type="entry name" value="PRE_SET"/>
    <property type="match status" value="1"/>
</dbReference>
<feature type="domain" description="SET" evidence="5">
    <location>
        <begin position="344"/>
        <end position="459"/>
    </location>
</feature>
<accession>A0AAV5V2U6</accession>
<evidence type="ECO:0000256" key="3">
    <source>
        <dbReference type="ARBA" id="ARBA00022603"/>
    </source>
</evidence>
<sequence>ALVMEDSVNDPSKAVDKNTAFTPCECAELHVIEEGLRKVDDCCWVQNGRGGVRVECRQEDVIAVTNYARDENKTLCGDHLGLVNQHLACWYCLTYIESGSYLECISGHRTDPLCNELRKIEDKGKLRTCSHCGSADLTLKQMDVHLEDSDDSHLREVSQIVEKLEQAEIEAVPLQQSAIDDFTVQLKTVANYLLSAYRHSPQIVRDSVVRLIPLLPLIGYDDVDIFKKLHDYQGRLTSVATESCSDKLRYNGDLPFIYSTVVVDQYRLTESEMGKAVVFCDCESACVPESCTCCVGVYEKGAAFGEIFISDLSYPIPSISECGPACSCGFTCDNRLVQKGGGAFELELFDTGSRGLGVRTLVPIQSGFFISEYTGIVREIDPSDVKNDYCFETILGVRRVEIDGSRVGSAARCFNHSCDPNAMIVKVAWDPVEERRLFHLAIFALREIKIGEEITINYGAPFWMEKMDEFACECGSAKCSYNEEKIHGLLRKTGSASA</sequence>
<dbReference type="GO" id="GO:0005694">
    <property type="term" value="C:chromosome"/>
    <property type="evidence" value="ECO:0007669"/>
    <property type="project" value="UniProtKB-SubCell"/>
</dbReference>
<dbReference type="GO" id="GO:0016279">
    <property type="term" value="F:protein-lysine N-methyltransferase activity"/>
    <property type="evidence" value="ECO:0007669"/>
    <property type="project" value="InterPro"/>
</dbReference>
<dbReference type="GO" id="GO:0005634">
    <property type="term" value="C:nucleus"/>
    <property type="evidence" value="ECO:0007669"/>
    <property type="project" value="InterPro"/>
</dbReference>
<name>A0AAV5V2U6_9BILA</name>
<organism evidence="7 8">
    <name type="scientific">Pristionchus fissidentatus</name>
    <dbReference type="NCBI Taxonomy" id="1538716"/>
    <lineage>
        <taxon>Eukaryota</taxon>
        <taxon>Metazoa</taxon>
        <taxon>Ecdysozoa</taxon>
        <taxon>Nematoda</taxon>
        <taxon>Chromadorea</taxon>
        <taxon>Rhabditida</taxon>
        <taxon>Rhabditina</taxon>
        <taxon>Diplogasteromorpha</taxon>
        <taxon>Diplogasteroidea</taxon>
        <taxon>Neodiplogasteridae</taxon>
        <taxon>Pristionchus</taxon>
    </lineage>
</organism>
<evidence type="ECO:0000313" key="8">
    <source>
        <dbReference type="Proteomes" id="UP001432322"/>
    </source>
</evidence>
<dbReference type="SUPFAM" id="SSF82199">
    <property type="entry name" value="SET domain"/>
    <property type="match status" value="1"/>
</dbReference>
<evidence type="ECO:0000256" key="1">
    <source>
        <dbReference type="ARBA" id="ARBA00004286"/>
    </source>
</evidence>
<evidence type="ECO:0000256" key="4">
    <source>
        <dbReference type="ARBA" id="ARBA00022691"/>
    </source>
</evidence>
<evidence type="ECO:0008006" key="9">
    <source>
        <dbReference type="Google" id="ProtNLM"/>
    </source>
</evidence>
<proteinExistence type="predicted"/>
<dbReference type="Proteomes" id="UP001432322">
    <property type="component" value="Unassembled WGS sequence"/>
</dbReference>
<feature type="domain" description="Pre-SET" evidence="6">
    <location>
        <begin position="278"/>
        <end position="340"/>
    </location>
</feature>
<reference evidence="7" key="1">
    <citation type="submission" date="2023-10" db="EMBL/GenBank/DDBJ databases">
        <title>Genome assembly of Pristionchus species.</title>
        <authorList>
            <person name="Yoshida K."/>
            <person name="Sommer R.J."/>
        </authorList>
    </citation>
    <scope>NUCLEOTIDE SEQUENCE</scope>
    <source>
        <strain evidence="7">RS5133</strain>
    </source>
</reference>
<feature type="non-terminal residue" evidence="7">
    <location>
        <position position="1"/>
    </location>
</feature>
<dbReference type="Pfam" id="PF00856">
    <property type="entry name" value="SET"/>
    <property type="match status" value="1"/>
</dbReference>
<dbReference type="EMBL" id="BTSY01000002">
    <property type="protein sequence ID" value="GMT12688.1"/>
    <property type="molecule type" value="Genomic_DNA"/>
</dbReference>
<protein>
    <recommendedName>
        <fullName evidence="9">SET domain-containing protein</fullName>
    </recommendedName>
</protein>
<dbReference type="SMART" id="SM00317">
    <property type="entry name" value="SET"/>
    <property type="match status" value="1"/>
</dbReference>
<dbReference type="AlphaFoldDB" id="A0AAV5V2U6"/>
<dbReference type="InterPro" id="IPR046341">
    <property type="entry name" value="SET_dom_sf"/>
</dbReference>
<evidence type="ECO:0000259" key="6">
    <source>
        <dbReference type="PROSITE" id="PS50867"/>
    </source>
</evidence>
<dbReference type="InterPro" id="IPR043550">
    <property type="entry name" value="EHMT1/EHMT2"/>
</dbReference>
<dbReference type="GO" id="GO:0008270">
    <property type="term" value="F:zinc ion binding"/>
    <property type="evidence" value="ECO:0007669"/>
    <property type="project" value="InterPro"/>
</dbReference>
<dbReference type="Gene3D" id="2.170.270.10">
    <property type="entry name" value="SET domain"/>
    <property type="match status" value="1"/>
</dbReference>
<keyword evidence="8" id="KW-1185">Reference proteome</keyword>
<comment type="subcellular location">
    <subcellularLocation>
        <location evidence="1">Chromosome</location>
    </subcellularLocation>
</comment>
<gene>
    <name evidence="7" type="ORF">PFISCL1PPCAC_3985</name>
</gene>
<dbReference type="GO" id="GO:0042054">
    <property type="term" value="F:histone methyltransferase activity"/>
    <property type="evidence" value="ECO:0007669"/>
    <property type="project" value="InterPro"/>
</dbReference>
<dbReference type="PANTHER" id="PTHR46307:SF4">
    <property type="entry name" value="G9A, ISOFORM B"/>
    <property type="match status" value="1"/>
</dbReference>
<evidence type="ECO:0000259" key="5">
    <source>
        <dbReference type="PROSITE" id="PS50280"/>
    </source>
</evidence>
<dbReference type="PANTHER" id="PTHR46307">
    <property type="entry name" value="G9A, ISOFORM B"/>
    <property type="match status" value="1"/>
</dbReference>
<dbReference type="PROSITE" id="PS50280">
    <property type="entry name" value="SET"/>
    <property type="match status" value="1"/>
</dbReference>